<gene>
    <name evidence="3" type="ORF">CXB51_021259</name>
</gene>
<feature type="repeat" description="WD" evidence="1">
    <location>
        <begin position="84"/>
        <end position="125"/>
    </location>
</feature>
<evidence type="ECO:0000256" key="2">
    <source>
        <dbReference type="SAM" id="MobiDB-lite"/>
    </source>
</evidence>
<accession>A0A8J6CUJ5</accession>
<keyword evidence="1" id="KW-0853">WD repeat</keyword>
<dbReference type="AlphaFoldDB" id="A0A8J6CUJ5"/>
<dbReference type="InterPro" id="IPR001680">
    <property type="entry name" value="WD40_rpt"/>
</dbReference>
<keyword evidence="4" id="KW-1185">Reference proteome</keyword>
<dbReference type="SMART" id="SM00320">
    <property type="entry name" value="WD40"/>
    <property type="match status" value="4"/>
</dbReference>
<sequence length="520" mass="57122">MDPILAAAALSVVLGAVIAFVFFKSYILKQRSNVQAISEPELHSDPKKTSKPQHVPKKYHSKPHSHASDKEQSKRHHPLDLNTLKGHADSVTGMCFSSDARNLATACADGVVRVFKLDDASSKSFKFLRINVPLGGHAVAVAFADDSSSIVVASQTVTGCSLYMYGEENPKKGSTDSNQQSKLPLPQVKWEHHKIHDKQAILTLTGATASYGTGDGSTIIASCSEGTDILLWHGRTGKVLGHVDTNQLKNTMATISPNGRFLAAAAFTADVKIWEIVYAKDGSVKEVLNVMQLKGHKACNSTHSPKDNVLSSNTSILFNYIFSLMSQVASISVRECSDLVMLFSKLRANYYNIQGWFNKSLEHQWSVPTPLSFSYLFHTRAHTGFDDEKINVDEWSYYFVPADCCKCFVEVRYHLSEDPKTLKVFPIPLHDSSGSALHYDRLSLSPDGKILAATRGPTLQWLCLETGKVLDTAEKAHDGDITWITWSPKTMPLGNEQVVILATASVDKKVKLWAAPSVTS</sequence>
<feature type="compositionally biased region" description="Basic residues" evidence="2">
    <location>
        <begin position="49"/>
        <end position="65"/>
    </location>
</feature>
<dbReference type="SUPFAM" id="SSF50978">
    <property type="entry name" value="WD40 repeat-like"/>
    <property type="match status" value="1"/>
</dbReference>
<dbReference type="Proteomes" id="UP000701853">
    <property type="component" value="Chromosome 8"/>
</dbReference>
<dbReference type="PANTHER" id="PTHR45282">
    <property type="entry name" value="OS03G0858400 PROTEIN"/>
    <property type="match status" value="1"/>
</dbReference>
<dbReference type="PANTHER" id="PTHR45282:SF2">
    <property type="entry name" value="OS03G0858400 PROTEIN"/>
    <property type="match status" value="1"/>
</dbReference>
<dbReference type="InterPro" id="IPR036322">
    <property type="entry name" value="WD40_repeat_dom_sf"/>
</dbReference>
<evidence type="ECO:0000313" key="3">
    <source>
        <dbReference type="EMBL" id="KAG8485109.1"/>
    </source>
</evidence>
<dbReference type="PROSITE" id="PS50082">
    <property type="entry name" value="WD_REPEATS_2"/>
    <property type="match status" value="1"/>
</dbReference>
<dbReference type="Gene3D" id="2.130.10.10">
    <property type="entry name" value="YVTN repeat-like/Quinoprotein amine dehydrogenase"/>
    <property type="match status" value="3"/>
</dbReference>
<protein>
    <recommendedName>
        <fullName evidence="5">Transducin beta-like protein 2</fullName>
    </recommendedName>
</protein>
<evidence type="ECO:0008006" key="5">
    <source>
        <dbReference type="Google" id="ProtNLM"/>
    </source>
</evidence>
<dbReference type="OrthoDB" id="346371at2759"/>
<organism evidence="3 4">
    <name type="scientific">Gossypium anomalum</name>
    <dbReference type="NCBI Taxonomy" id="47600"/>
    <lineage>
        <taxon>Eukaryota</taxon>
        <taxon>Viridiplantae</taxon>
        <taxon>Streptophyta</taxon>
        <taxon>Embryophyta</taxon>
        <taxon>Tracheophyta</taxon>
        <taxon>Spermatophyta</taxon>
        <taxon>Magnoliopsida</taxon>
        <taxon>eudicotyledons</taxon>
        <taxon>Gunneridae</taxon>
        <taxon>Pentapetalae</taxon>
        <taxon>rosids</taxon>
        <taxon>malvids</taxon>
        <taxon>Malvales</taxon>
        <taxon>Malvaceae</taxon>
        <taxon>Malvoideae</taxon>
        <taxon>Gossypium</taxon>
    </lineage>
</organism>
<dbReference type="PROSITE" id="PS50294">
    <property type="entry name" value="WD_REPEATS_REGION"/>
    <property type="match status" value="1"/>
</dbReference>
<name>A0A8J6CUJ5_9ROSI</name>
<comment type="caution">
    <text evidence="3">The sequence shown here is derived from an EMBL/GenBank/DDBJ whole genome shotgun (WGS) entry which is preliminary data.</text>
</comment>
<dbReference type="Pfam" id="PF00400">
    <property type="entry name" value="WD40"/>
    <property type="match status" value="2"/>
</dbReference>
<evidence type="ECO:0000256" key="1">
    <source>
        <dbReference type="PROSITE-ProRule" id="PRU00221"/>
    </source>
</evidence>
<dbReference type="EMBL" id="JAHUZN010000008">
    <property type="protein sequence ID" value="KAG8485109.1"/>
    <property type="molecule type" value="Genomic_DNA"/>
</dbReference>
<dbReference type="InterPro" id="IPR015943">
    <property type="entry name" value="WD40/YVTN_repeat-like_dom_sf"/>
</dbReference>
<reference evidence="3 4" key="1">
    <citation type="journal article" date="2021" name="bioRxiv">
        <title>The Gossypium anomalum genome as a resource for cotton improvement and evolutionary analysis of hybrid incompatibility.</title>
        <authorList>
            <person name="Grover C.E."/>
            <person name="Yuan D."/>
            <person name="Arick M.A."/>
            <person name="Miller E.R."/>
            <person name="Hu G."/>
            <person name="Peterson D.G."/>
            <person name="Wendel J.F."/>
            <person name="Udall J.A."/>
        </authorList>
    </citation>
    <scope>NUCLEOTIDE SEQUENCE [LARGE SCALE GENOMIC DNA]</scope>
    <source>
        <strain evidence="3">JFW-Udall</strain>
        <tissue evidence="3">Leaf</tissue>
    </source>
</reference>
<proteinExistence type="predicted"/>
<evidence type="ECO:0000313" key="4">
    <source>
        <dbReference type="Proteomes" id="UP000701853"/>
    </source>
</evidence>
<feature type="region of interest" description="Disordered" evidence="2">
    <location>
        <begin position="38"/>
        <end position="83"/>
    </location>
</feature>